<gene>
    <name evidence="1" type="ORF">CK820_G0008663</name>
</gene>
<accession>A0A2J8NTF2</accession>
<organism evidence="1 2">
    <name type="scientific">Pan troglodytes</name>
    <name type="common">Chimpanzee</name>
    <dbReference type="NCBI Taxonomy" id="9598"/>
    <lineage>
        <taxon>Eukaryota</taxon>
        <taxon>Metazoa</taxon>
        <taxon>Chordata</taxon>
        <taxon>Craniata</taxon>
        <taxon>Vertebrata</taxon>
        <taxon>Euteleostomi</taxon>
        <taxon>Mammalia</taxon>
        <taxon>Eutheria</taxon>
        <taxon>Euarchontoglires</taxon>
        <taxon>Primates</taxon>
        <taxon>Haplorrhini</taxon>
        <taxon>Catarrhini</taxon>
        <taxon>Hominidae</taxon>
        <taxon>Pan</taxon>
    </lineage>
</organism>
<dbReference type="AlphaFoldDB" id="A0A2J8NTF2"/>
<dbReference type="EMBL" id="NBAG03000224">
    <property type="protein sequence ID" value="PNI75040.1"/>
    <property type="molecule type" value="Genomic_DNA"/>
</dbReference>
<name>A0A2J8NTF2_PANTR</name>
<feature type="non-terminal residue" evidence="1">
    <location>
        <position position="1"/>
    </location>
</feature>
<evidence type="ECO:0000313" key="2">
    <source>
        <dbReference type="Proteomes" id="UP000236370"/>
    </source>
</evidence>
<dbReference type="Proteomes" id="UP000236370">
    <property type="component" value="Unassembled WGS sequence"/>
</dbReference>
<sequence length="53" mass="5875">LLTEDFFAFHNHSAEGYEQDTEFGNTAHLGDCHEILPTSTTPDYKIFGDPTSG</sequence>
<comment type="caution">
    <text evidence="1">The sequence shown here is derived from an EMBL/GenBank/DDBJ whole genome shotgun (WGS) entry which is preliminary data.</text>
</comment>
<protein>
    <submittedName>
        <fullName evidence="1">SEMA6D isoform 11</fullName>
    </submittedName>
</protein>
<proteinExistence type="predicted"/>
<reference evidence="1 2" key="1">
    <citation type="submission" date="2017-12" db="EMBL/GenBank/DDBJ databases">
        <title>High-resolution comparative analysis of great ape genomes.</title>
        <authorList>
            <person name="Pollen A."/>
            <person name="Hastie A."/>
            <person name="Hormozdiari F."/>
            <person name="Dougherty M."/>
            <person name="Liu R."/>
            <person name="Chaisson M."/>
            <person name="Hoppe E."/>
            <person name="Hill C."/>
            <person name="Pang A."/>
            <person name="Hillier L."/>
            <person name="Baker C."/>
            <person name="Armstrong J."/>
            <person name="Shendure J."/>
            <person name="Paten B."/>
            <person name="Wilson R."/>
            <person name="Chao H."/>
            <person name="Schneider V."/>
            <person name="Ventura M."/>
            <person name="Kronenberg Z."/>
            <person name="Murali S."/>
            <person name="Gordon D."/>
            <person name="Cantsilieris S."/>
            <person name="Munson K."/>
            <person name="Nelson B."/>
            <person name="Raja A."/>
            <person name="Underwood J."/>
            <person name="Diekhans M."/>
            <person name="Fiddes I."/>
            <person name="Haussler D."/>
            <person name="Eichler E."/>
        </authorList>
    </citation>
    <scope>NUCLEOTIDE SEQUENCE [LARGE SCALE GENOMIC DNA]</scope>
    <source>
        <strain evidence="1">Yerkes chimp pedigree #C0471</strain>
    </source>
</reference>
<evidence type="ECO:0000313" key="1">
    <source>
        <dbReference type="EMBL" id="PNI75040.1"/>
    </source>
</evidence>